<keyword evidence="4" id="KW-0966">Cell projection</keyword>
<evidence type="ECO:0000313" key="4">
    <source>
        <dbReference type="EMBL" id="TCZ53678.1"/>
    </source>
</evidence>
<dbReference type="PRINTS" id="PR00950">
    <property type="entry name" value="TYPE3IMSPROT"/>
</dbReference>
<dbReference type="Gene3D" id="3.40.1690.10">
    <property type="entry name" value="secretion proteins EscU"/>
    <property type="match status" value="1"/>
</dbReference>
<dbReference type="GO" id="GO:0009306">
    <property type="term" value="P:protein secretion"/>
    <property type="evidence" value="ECO:0007669"/>
    <property type="project" value="InterPro"/>
</dbReference>
<dbReference type="AlphaFoldDB" id="A0A4R4D4S5"/>
<keyword evidence="3" id="KW-1133">Transmembrane helix</keyword>
<feature type="compositionally biased region" description="Basic and acidic residues" evidence="2">
    <location>
        <begin position="221"/>
        <end position="236"/>
    </location>
</feature>
<keyword evidence="4" id="KW-0969">Cilium</keyword>
<dbReference type="PANTHER" id="PTHR30531:SF12">
    <property type="entry name" value="FLAGELLAR BIOSYNTHETIC PROTEIN FLHB"/>
    <property type="match status" value="1"/>
</dbReference>
<feature type="transmembrane region" description="Helical" evidence="3">
    <location>
        <begin position="89"/>
        <end position="113"/>
    </location>
</feature>
<feature type="transmembrane region" description="Helical" evidence="3">
    <location>
        <begin position="185"/>
        <end position="210"/>
    </location>
</feature>
<dbReference type="Pfam" id="PF01312">
    <property type="entry name" value="Bac_export_2"/>
    <property type="match status" value="1"/>
</dbReference>
<dbReference type="InterPro" id="IPR006135">
    <property type="entry name" value="T3SS_substrate_exporter"/>
</dbReference>
<comment type="similarity">
    <text evidence="1">Belongs to the type III secretion exporter family.</text>
</comment>
<dbReference type="GO" id="GO:0005886">
    <property type="term" value="C:plasma membrane"/>
    <property type="evidence" value="ECO:0007669"/>
    <property type="project" value="TreeGrafter"/>
</dbReference>
<protein>
    <submittedName>
        <fullName evidence="4">Flagellar biosynthesis protein FlhB</fullName>
    </submittedName>
</protein>
<dbReference type="Proteomes" id="UP000295023">
    <property type="component" value="Unassembled WGS sequence"/>
</dbReference>
<evidence type="ECO:0000313" key="5">
    <source>
        <dbReference type="Proteomes" id="UP000295023"/>
    </source>
</evidence>
<accession>A0A4R4D4S5</accession>
<gene>
    <name evidence="4" type="ORF">EXY23_24440</name>
</gene>
<feature type="region of interest" description="Disordered" evidence="2">
    <location>
        <begin position="1"/>
        <end position="28"/>
    </location>
</feature>
<proteinExistence type="inferred from homology"/>
<organism evidence="4 5">
    <name type="scientific">Roseicella aquatilis</name>
    <dbReference type="NCBI Taxonomy" id="2527868"/>
    <lineage>
        <taxon>Bacteria</taxon>
        <taxon>Pseudomonadati</taxon>
        <taxon>Pseudomonadota</taxon>
        <taxon>Alphaproteobacteria</taxon>
        <taxon>Acetobacterales</taxon>
        <taxon>Roseomonadaceae</taxon>
        <taxon>Roseicella</taxon>
    </lineage>
</organism>
<evidence type="ECO:0000256" key="2">
    <source>
        <dbReference type="SAM" id="MobiDB-lite"/>
    </source>
</evidence>
<keyword evidence="3" id="KW-0472">Membrane</keyword>
<comment type="caution">
    <text evidence="4">The sequence shown here is derived from an EMBL/GenBank/DDBJ whole genome shotgun (WGS) entry which is preliminary data.</text>
</comment>
<dbReference type="PANTHER" id="PTHR30531">
    <property type="entry name" value="FLAGELLAR BIOSYNTHETIC PROTEIN FLHB"/>
    <property type="match status" value="1"/>
</dbReference>
<keyword evidence="5" id="KW-1185">Reference proteome</keyword>
<dbReference type="OrthoDB" id="9807950at2"/>
<keyword evidence="3" id="KW-0812">Transmembrane</keyword>
<dbReference type="Gene3D" id="6.10.250.2080">
    <property type="match status" value="1"/>
</dbReference>
<dbReference type="EMBL" id="SKBM01000037">
    <property type="protein sequence ID" value="TCZ53678.1"/>
    <property type="molecule type" value="Genomic_DNA"/>
</dbReference>
<evidence type="ECO:0000256" key="1">
    <source>
        <dbReference type="ARBA" id="ARBA00010690"/>
    </source>
</evidence>
<feature type="compositionally biased region" description="Basic and acidic residues" evidence="2">
    <location>
        <begin position="8"/>
        <end position="27"/>
    </location>
</feature>
<dbReference type="RefSeq" id="WP_132296197.1">
    <property type="nucleotide sequence ID" value="NZ_SKBM01000037.1"/>
</dbReference>
<keyword evidence="4" id="KW-0282">Flagellum</keyword>
<feature type="region of interest" description="Disordered" evidence="2">
    <location>
        <begin position="221"/>
        <end position="241"/>
    </location>
</feature>
<evidence type="ECO:0000256" key="3">
    <source>
        <dbReference type="SAM" id="Phobius"/>
    </source>
</evidence>
<dbReference type="SUPFAM" id="SSF160544">
    <property type="entry name" value="EscU C-terminal domain-like"/>
    <property type="match status" value="1"/>
</dbReference>
<sequence length="351" mass="36465">MAESGGDAEDRTEAPSPHRLEKAREDGDVPLSREAVQLAALGAGTLAASVLGPGAATGLAGVAQAVLGRAHELTPAEALGDLLRAGAPLALGVAAAAGLGAVAATLVQSGLLVSAKALIPKFSKLNPLSGAKRLFGMASLEEFGRTLLKLAAVGGALWWSCGDPAPLLAALAEGPAELGATLSALLLRVLASGLGGLAVVAALDIAWVRLRRMKRLRMSREELKQEHKESEGDPHIKAKRRQIMRGRSRRRTLAAVPGATVVVTNPTHFAVALAYERGKDAAPRVVAKGADLLAARIRAEAEKHGVPILSNPPLARALFLVEEDTAIPAEHFQAVAEIIAFVWRLKGRAAR</sequence>
<reference evidence="4 5" key="1">
    <citation type="submission" date="2019-03" db="EMBL/GenBank/DDBJ databases">
        <title>Paracraurococcus aquatilis NE82 genome sequence.</title>
        <authorList>
            <person name="Zhao Y."/>
            <person name="Du Z."/>
        </authorList>
    </citation>
    <scope>NUCLEOTIDE SEQUENCE [LARGE SCALE GENOMIC DNA]</scope>
    <source>
        <strain evidence="4 5">NE82</strain>
    </source>
</reference>
<dbReference type="InterPro" id="IPR029025">
    <property type="entry name" value="T3SS_substrate_exporter_C"/>
</dbReference>
<name>A0A4R4D4S5_9PROT</name>